<evidence type="ECO:0000256" key="14">
    <source>
        <dbReference type="RuleBase" id="RU363087"/>
    </source>
</evidence>
<dbReference type="GO" id="GO:0005829">
    <property type="term" value="C:cytosol"/>
    <property type="evidence" value="ECO:0007669"/>
    <property type="project" value="TreeGrafter"/>
</dbReference>
<dbReference type="GO" id="GO:0019287">
    <property type="term" value="P:isopentenyl diphosphate biosynthetic process, mevalonate pathway"/>
    <property type="evidence" value="ECO:0007669"/>
    <property type="project" value="UniProtKB-UniPathway"/>
</dbReference>
<evidence type="ECO:0000313" key="19">
    <source>
        <dbReference type="Proteomes" id="UP000054350"/>
    </source>
</evidence>
<keyword evidence="14" id="KW-1207">Sterol metabolism</keyword>
<evidence type="ECO:0000256" key="11">
    <source>
        <dbReference type="ARBA" id="ARBA00023098"/>
    </source>
</evidence>
<feature type="region of interest" description="Disordered" evidence="15">
    <location>
        <begin position="80"/>
        <end position="103"/>
    </location>
</feature>
<name>A0A0L0T0I2_ALLM3</name>
<keyword evidence="10" id="KW-0460">Magnesium</keyword>
<dbReference type="EC" id="2.7.1.36" evidence="3 14"/>
<comment type="pathway">
    <text evidence="13 14">Isoprenoid biosynthesis; isopentenyl diphosphate biosynthesis via mevalonate pathway; isopentenyl diphosphate from (R)-mevalonate: step 1/3.</text>
</comment>
<dbReference type="InterPro" id="IPR006205">
    <property type="entry name" value="Mev_gal_kin"/>
</dbReference>
<dbReference type="GO" id="GO:0005524">
    <property type="term" value="F:ATP binding"/>
    <property type="evidence" value="ECO:0007669"/>
    <property type="project" value="UniProtKB-KW"/>
</dbReference>
<evidence type="ECO:0000256" key="9">
    <source>
        <dbReference type="ARBA" id="ARBA00022840"/>
    </source>
</evidence>
<comment type="subcellular location">
    <subcellularLocation>
        <location evidence="1 14">Cytoplasm</location>
    </subcellularLocation>
</comment>
<keyword evidence="14" id="KW-0752">Steroid biosynthesis</keyword>
<dbReference type="AlphaFoldDB" id="A0A0L0T0I2"/>
<dbReference type="Pfam" id="PF08544">
    <property type="entry name" value="GHMP_kinases_C"/>
    <property type="match status" value="1"/>
</dbReference>
<dbReference type="UniPathway" id="UPA00057">
    <property type="reaction ID" value="UER00098"/>
</dbReference>
<evidence type="ECO:0000256" key="10">
    <source>
        <dbReference type="ARBA" id="ARBA00022842"/>
    </source>
</evidence>
<dbReference type="NCBIfam" id="TIGR00549">
    <property type="entry name" value="mevalon_kin"/>
    <property type="match status" value="1"/>
</dbReference>
<dbReference type="InterPro" id="IPR036554">
    <property type="entry name" value="GHMP_kinase_C_sf"/>
</dbReference>
<feature type="domain" description="GHMP kinase N-terminal" evidence="16">
    <location>
        <begin position="230"/>
        <end position="277"/>
    </location>
</feature>
<dbReference type="SUPFAM" id="SSF54211">
    <property type="entry name" value="Ribosomal protein S5 domain 2-like"/>
    <property type="match status" value="1"/>
</dbReference>
<evidence type="ECO:0000256" key="12">
    <source>
        <dbReference type="ARBA" id="ARBA00029310"/>
    </source>
</evidence>
<evidence type="ECO:0000256" key="4">
    <source>
        <dbReference type="ARBA" id="ARBA00022490"/>
    </source>
</evidence>
<evidence type="ECO:0000256" key="6">
    <source>
        <dbReference type="ARBA" id="ARBA00022679"/>
    </source>
</evidence>
<keyword evidence="5 14" id="KW-0444">Lipid biosynthesis</keyword>
<evidence type="ECO:0000256" key="5">
    <source>
        <dbReference type="ARBA" id="ARBA00022516"/>
    </source>
</evidence>
<dbReference type="InterPro" id="IPR006203">
    <property type="entry name" value="GHMP_knse_ATP-bd_CS"/>
</dbReference>
<dbReference type="InterPro" id="IPR013750">
    <property type="entry name" value="GHMP_kinase_C_dom"/>
</dbReference>
<keyword evidence="6 14" id="KW-0808">Transferase</keyword>
<dbReference type="Gene3D" id="3.30.230.10">
    <property type="match status" value="1"/>
</dbReference>
<evidence type="ECO:0000256" key="7">
    <source>
        <dbReference type="ARBA" id="ARBA00022741"/>
    </source>
</evidence>
<dbReference type="PANTHER" id="PTHR43290">
    <property type="entry name" value="MEVALONATE KINASE"/>
    <property type="match status" value="1"/>
</dbReference>
<dbReference type="InterPro" id="IPR020568">
    <property type="entry name" value="Ribosomal_Su5_D2-typ_SF"/>
</dbReference>
<organism evidence="18 19">
    <name type="scientific">Allomyces macrogynus (strain ATCC 38327)</name>
    <name type="common">Allomyces javanicus var. macrogynus</name>
    <dbReference type="NCBI Taxonomy" id="578462"/>
    <lineage>
        <taxon>Eukaryota</taxon>
        <taxon>Fungi</taxon>
        <taxon>Fungi incertae sedis</taxon>
        <taxon>Blastocladiomycota</taxon>
        <taxon>Blastocladiomycetes</taxon>
        <taxon>Blastocladiales</taxon>
        <taxon>Blastocladiaceae</taxon>
        <taxon>Allomyces</taxon>
    </lineage>
</organism>
<evidence type="ECO:0000259" key="17">
    <source>
        <dbReference type="Pfam" id="PF08544"/>
    </source>
</evidence>
<dbReference type="InterPro" id="IPR014721">
    <property type="entry name" value="Ribsml_uS5_D2-typ_fold_subgr"/>
</dbReference>
<dbReference type="PANTHER" id="PTHR43290:SF2">
    <property type="entry name" value="MEVALONATE KINASE"/>
    <property type="match status" value="1"/>
</dbReference>
<dbReference type="VEuPathDB" id="FungiDB:AMAG_12933"/>
<evidence type="ECO:0000256" key="8">
    <source>
        <dbReference type="ARBA" id="ARBA00022777"/>
    </source>
</evidence>
<dbReference type="Proteomes" id="UP000054350">
    <property type="component" value="Unassembled WGS sequence"/>
</dbReference>
<protein>
    <recommendedName>
        <fullName evidence="3 14">Mevalonate kinase</fullName>
        <shortName evidence="14">MK</shortName>
        <ecNumber evidence="3 14">2.7.1.36</ecNumber>
    </recommendedName>
</protein>
<feature type="domain" description="GHMP kinase C-terminal" evidence="17">
    <location>
        <begin position="419"/>
        <end position="471"/>
    </location>
</feature>
<keyword evidence="14" id="KW-0753">Steroid metabolism</keyword>
<keyword evidence="19" id="KW-1185">Reference proteome</keyword>
<evidence type="ECO:0000256" key="1">
    <source>
        <dbReference type="ARBA" id="ARBA00004496"/>
    </source>
</evidence>
<dbReference type="PRINTS" id="PR00959">
    <property type="entry name" value="MEVGALKINASE"/>
</dbReference>
<dbReference type="eggNOG" id="KOG1511">
    <property type="taxonomic scope" value="Eukaryota"/>
</dbReference>
<evidence type="ECO:0000256" key="2">
    <source>
        <dbReference type="ARBA" id="ARBA00006495"/>
    </source>
</evidence>
<comment type="similarity">
    <text evidence="2 14">Belongs to the GHMP kinase family. Mevalonate kinase subfamily.</text>
</comment>
<dbReference type="PROSITE" id="PS00627">
    <property type="entry name" value="GHMP_KINASES_ATP"/>
    <property type="match status" value="1"/>
</dbReference>
<dbReference type="Pfam" id="PF00288">
    <property type="entry name" value="GHMP_kinases_N"/>
    <property type="match status" value="1"/>
</dbReference>
<dbReference type="GO" id="GO:0006696">
    <property type="term" value="P:ergosterol biosynthetic process"/>
    <property type="evidence" value="ECO:0007669"/>
    <property type="project" value="TreeGrafter"/>
</dbReference>
<evidence type="ECO:0000256" key="13">
    <source>
        <dbReference type="ARBA" id="ARBA00029438"/>
    </source>
</evidence>
<dbReference type="Gene3D" id="3.30.70.890">
    <property type="entry name" value="GHMP kinase, C-terminal domain"/>
    <property type="match status" value="1"/>
</dbReference>
<dbReference type="OrthoDB" id="1652964at2759"/>
<gene>
    <name evidence="18" type="ORF">AMAG_12933</name>
</gene>
<keyword evidence="9 14" id="KW-0067">ATP-binding</keyword>
<keyword evidence="11 14" id="KW-0443">Lipid metabolism</keyword>
<sequence>MAGRRHQTPFSLLLHQQRIPSLPSRPCRAQHQQLAAFCSSSVFNILHRLALAKLARLRRTRQLCIFSTFPHCYNEMGAVPTRSPTHEPAANEATTSSAPTTTTPLPPLLAAARGDTQIAPVLASAPGKAILFGEHAVVYGKTAIATAVDLRSYVLLYPAPSAHGVVTIVFPDIQFRVAVPIESLAAFTHAPSPTTAPQDLDPDRRAALTGIIKARCPGVLPTQLAAALAVLHVLLELCGDTVPPFTLVLRSEIPVGSGLGSSASLSVALAVAMLTGFGVVGCGEVEEEEGGAKRKRARTASGEVAKDDKKEAMLTTVNAWAFASEKVIHGNPSGVDNTVVTYGGSLAYTKGAGMVPLTGCAAFKFLLTNTLVEKNTKTQVDKVRRRRDLLPTVINPVLDAMHHLATTAQSLLTAETADLSPLIHVNQTLLAALDASHPAIDSVVALTAAHGLPSKLTGAGGGGCVMTYVPPGTPAGAVDTVMDNLREAGFDTFKTQVGGMGVALHRVAAAEAPVARAREKRAREKESEEVKDWDAWMARFEKVPASGLREMVGAPSDAGTPVLLAPPSLSRVAKEVESGAKQVESEVVAAKRVPRRRRR</sequence>
<reference evidence="19" key="2">
    <citation type="submission" date="2009-11" db="EMBL/GenBank/DDBJ databases">
        <title>The Genome Sequence of Allomyces macrogynus strain ATCC 38327.</title>
        <authorList>
            <consortium name="The Broad Institute Genome Sequencing Platform"/>
            <person name="Russ C."/>
            <person name="Cuomo C."/>
            <person name="Shea T."/>
            <person name="Young S.K."/>
            <person name="Zeng Q."/>
            <person name="Koehrsen M."/>
            <person name="Haas B."/>
            <person name="Borodovsky M."/>
            <person name="Guigo R."/>
            <person name="Alvarado L."/>
            <person name="Berlin A."/>
            <person name="Borenstein D."/>
            <person name="Chen Z."/>
            <person name="Engels R."/>
            <person name="Freedman E."/>
            <person name="Gellesch M."/>
            <person name="Goldberg J."/>
            <person name="Griggs A."/>
            <person name="Gujja S."/>
            <person name="Heiman D."/>
            <person name="Hepburn T."/>
            <person name="Howarth C."/>
            <person name="Jen D."/>
            <person name="Larson L."/>
            <person name="Lewis B."/>
            <person name="Mehta T."/>
            <person name="Park D."/>
            <person name="Pearson M."/>
            <person name="Roberts A."/>
            <person name="Saif S."/>
            <person name="Shenoy N."/>
            <person name="Sisk P."/>
            <person name="Stolte C."/>
            <person name="Sykes S."/>
            <person name="Walk T."/>
            <person name="White J."/>
            <person name="Yandava C."/>
            <person name="Burger G."/>
            <person name="Gray M.W."/>
            <person name="Holland P.W.H."/>
            <person name="King N."/>
            <person name="Lang F.B.F."/>
            <person name="Roger A.J."/>
            <person name="Ruiz-Trillo I."/>
            <person name="Lander E."/>
            <person name="Nusbaum C."/>
        </authorList>
    </citation>
    <scope>NUCLEOTIDE SEQUENCE [LARGE SCALE GENOMIC DNA]</scope>
    <source>
        <strain evidence="19">ATCC 38327</strain>
    </source>
</reference>
<dbReference type="InterPro" id="IPR006204">
    <property type="entry name" value="GHMP_kinase_N_dom"/>
</dbReference>
<keyword evidence="4 14" id="KW-0963">Cytoplasm</keyword>
<evidence type="ECO:0000256" key="15">
    <source>
        <dbReference type="SAM" id="MobiDB-lite"/>
    </source>
</evidence>
<feature type="region of interest" description="Disordered" evidence="15">
    <location>
        <begin position="576"/>
        <end position="599"/>
    </location>
</feature>
<proteinExistence type="inferred from homology"/>
<accession>A0A0L0T0I2</accession>
<evidence type="ECO:0000259" key="16">
    <source>
        <dbReference type="Pfam" id="PF00288"/>
    </source>
</evidence>
<keyword evidence="7 14" id="KW-0547">Nucleotide-binding</keyword>
<evidence type="ECO:0000313" key="18">
    <source>
        <dbReference type="EMBL" id="KNE68262.1"/>
    </source>
</evidence>
<evidence type="ECO:0000256" key="3">
    <source>
        <dbReference type="ARBA" id="ARBA00012103"/>
    </source>
</evidence>
<comment type="catalytic activity">
    <reaction evidence="12">
        <text>(R)-mevalonate + ATP = (R)-5-phosphomevalonate + ADP + H(+)</text>
        <dbReference type="Rhea" id="RHEA:17065"/>
        <dbReference type="ChEBI" id="CHEBI:15378"/>
        <dbReference type="ChEBI" id="CHEBI:30616"/>
        <dbReference type="ChEBI" id="CHEBI:36464"/>
        <dbReference type="ChEBI" id="CHEBI:58146"/>
        <dbReference type="ChEBI" id="CHEBI:456216"/>
        <dbReference type="EC" id="2.7.1.36"/>
    </reaction>
    <physiologicalReaction direction="left-to-right" evidence="12">
        <dbReference type="Rhea" id="RHEA:17066"/>
    </physiologicalReaction>
</comment>
<dbReference type="GO" id="GO:0004496">
    <property type="term" value="F:mevalonate kinase activity"/>
    <property type="evidence" value="ECO:0007669"/>
    <property type="project" value="UniProtKB-EC"/>
</dbReference>
<dbReference type="STRING" id="578462.A0A0L0T0I2"/>
<comment type="function">
    <text evidence="14">Mevalonate kinase; part of the second module of ergosterol biosynthesis pathway that includes the middle steps of the pathway. The second module is carried out in the vacuole and involves the formation of farnesyl diphosphate, which is also an important intermediate in the biosynthesis of ubiquinone, dolichol, heme and prenylated proteins.</text>
</comment>
<dbReference type="SUPFAM" id="SSF55060">
    <property type="entry name" value="GHMP Kinase, C-terminal domain"/>
    <property type="match status" value="1"/>
</dbReference>
<dbReference type="EMBL" id="GG745356">
    <property type="protein sequence ID" value="KNE68262.1"/>
    <property type="molecule type" value="Genomic_DNA"/>
</dbReference>
<keyword evidence="14" id="KW-0756">Sterol biosynthesis</keyword>
<dbReference type="OMA" id="VCTYGGV"/>
<keyword evidence="8 14" id="KW-0418">Kinase</keyword>
<reference evidence="18 19" key="1">
    <citation type="submission" date="2009-11" db="EMBL/GenBank/DDBJ databases">
        <title>Annotation of Allomyces macrogynus ATCC 38327.</title>
        <authorList>
            <consortium name="The Broad Institute Genome Sequencing Platform"/>
            <person name="Russ C."/>
            <person name="Cuomo C."/>
            <person name="Burger G."/>
            <person name="Gray M.W."/>
            <person name="Holland P.W.H."/>
            <person name="King N."/>
            <person name="Lang F.B.F."/>
            <person name="Roger A.J."/>
            <person name="Ruiz-Trillo I."/>
            <person name="Young S.K."/>
            <person name="Zeng Q."/>
            <person name="Gargeya S."/>
            <person name="Fitzgerald M."/>
            <person name="Haas B."/>
            <person name="Abouelleil A."/>
            <person name="Alvarado L."/>
            <person name="Arachchi H.M."/>
            <person name="Berlin A."/>
            <person name="Chapman S.B."/>
            <person name="Gearin G."/>
            <person name="Goldberg J."/>
            <person name="Griggs A."/>
            <person name="Gujja S."/>
            <person name="Hansen M."/>
            <person name="Heiman D."/>
            <person name="Howarth C."/>
            <person name="Larimer J."/>
            <person name="Lui A."/>
            <person name="MacDonald P.J.P."/>
            <person name="McCowen C."/>
            <person name="Montmayeur A."/>
            <person name="Murphy C."/>
            <person name="Neiman D."/>
            <person name="Pearson M."/>
            <person name="Priest M."/>
            <person name="Roberts A."/>
            <person name="Saif S."/>
            <person name="Shea T."/>
            <person name="Sisk P."/>
            <person name="Stolte C."/>
            <person name="Sykes S."/>
            <person name="Wortman J."/>
            <person name="Nusbaum C."/>
            <person name="Birren B."/>
        </authorList>
    </citation>
    <scope>NUCLEOTIDE SEQUENCE [LARGE SCALE GENOMIC DNA]</scope>
    <source>
        <strain evidence="18 19">ATCC 38327</strain>
    </source>
</reference>
<feature type="compositionally biased region" description="Low complexity" evidence="15">
    <location>
        <begin position="87"/>
        <end position="103"/>
    </location>
</feature>